<evidence type="ECO:0000313" key="3">
    <source>
        <dbReference type="Proteomes" id="UP000521313"/>
    </source>
</evidence>
<dbReference type="AlphaFoldDB" id="A0A7W8D3M2"/>
<keyword evidence="1" id="KW-0472">Membrane</keyword>
<dbReference type="RefSeq" id="WP_183375332.1">
    <property type="nucleotide sequence ID" value="NZ_CAWVLV010000001.1"/>
</dbReference>
<comment type="caution">
    <text evidence="2">The sequence shown here is derived from an EMBL/GenBank/DDBJ whole genome shotgun (WGS) entry which is preliminary data.</text>
</comment>
<protein>
    <submittedName>
        <fullName evidence="2">Putative membrane protein</fullName>
    </submittedName>
</protein>
<organism evidence="2 3">
    <name type="scientific">Faecalicoccus acidiformans</name>
    <dbReference type="NCBI Taxonomy" id="915173"/>
    <lineage>
        <taxon>Bacteria</taxon>
        <taxon>Bacillati</taxon>
        <taxon>Bacillota</taxon>
        <taxon>Erysipelotrichia</taxon>
        <taxon>Erysipelotrichales</taxon>
        <taxon>Erysipelotrichaceae</taxon>
        <taxon>Faecalicoccus</taxon>
    </lineage>
</organism>
<evidence type="ECO:0000256" key="1">
    <source>
        <dbReference type="SAM" id="Phobius"/>
    </source>
</evidence>
<keyword evidence="1" id="KW-0812">Transmembrane</keyword>
<gene>
    <name evidence="2" type="ORF">HNQ43_000972</name>
</gene>
<feature type="transmembrane region" description="Helical" evidence="1">
    <location>
        <begin position="59"/>
        <end position="78"/>
    </location>
</feature>
<feature type="transmembrane region" description="Helical" evidence="1">
    <location>
        <begin position="6"/>
        <end position="23"/>
    </location>
</feature>
<feature type="transmembrane region" description="Helical" evidence="1">
    <location>
        <begin position="84"/>
        <end position="104"/>
    </location>
</feature>
<name>A0A7W8D3M2_9FIRM</name>
<proteinExistence type="predicted"/>
<dbReference type="Pfam" id="PF13630">
    <property type="entry name" value="SdpI"/>
    <property type="match status" value="1"/>
</dbReference>
<dbReference type="EMBL" id="JACHHD010000008">
    <property type="protein sequence ID" value="MBB5184925.1"/>
    <property type="molecule type" value="Genomic_DNA"/>
</dbReference>
<keyword evidence="1" id="KW-1133">Transmembrane helix</keyword>
<dbReference type="InterPro" id="IPR025962">
    <property type="entry name" value="SdpI/YhfL"/>
</dbReference>
<accession>A0A7W8D3M2</accession>
<dbReference type="Proteomes" id="UP000521313">
    <property type="component" value="Unassembled WGS sequence"/>
</dbReference>
<sequence length="114" mass="13464">MFWFMLLMNLLIPLVMILMGIYFKKAKLSEINPLFGYRTRRSMASLEAWQFSNRLMGSYWFQFGWGLGAISIILSLLLKDQIEYGSLFILFGQMCVMFYTIYLVEKALKRKFGN</sequence>
<reference evidence="2 3" key="1">
    <citation type="submission" date="2020-08" db="EMBL/GenBank/DDBJ databases">
        <title>Genomic Encyclopedia of Type Strains, Phase IV (KMG-IV): sequencing the most valuable type-strain genomes for metagenomic binning, comparative biology and taxonomic classification.</title>
        <authorList>
            <person name="Goeker M."/>
        </authorList>
    </citation>
    <scope>NUCLEOTIDE SEQUENCE [LARGE SCALE GENOMIC DNA]</scope>
    <source>
        <strain evidence="2 3">DSM 26963</strain>
    </source>
</reference>
<evidence type="ECO:0000313" key="2">
    <source>
        <dbReference type="EMBL" id="MBB5184925.1"/>
    </source>
</evidence>